<dbReference type="Proteomes" id="UP001151088">
    <property type="component" value="Unassembled WGS sequence"/>
</dbReference>
<dbReference type="RefSeq" id="WP_258735018.1">
    <property type="nucleotide sequence ID" value="NZ_JANTHZ010000015.1"/>
</dbReference>
<keyword evidence="2" id="KW-1185">Reference proteome</keyword>
<protein>
    <recommendedName>
        <fullName evidence="3">Tail assembly chaperone</fullName>
    </recommendedName>
</protein>
<proteinExistence type="predicted"/>
<organism evidence="1 2">
    <name type="scientific">Ancylobacter mangrovi</name>
    <dbReference type="NCBI Taxonomy" id="2972472"/>
    <lineage>
        <taxon>Bacteria</taxon>
        <taxon>Pseudomonadati</taxon>
        <taxon>Pseudomonadota</taxon>
        <taxon>Alphaproteobacteria</taxon>
        <taxon>Hyphomicrobiales</taxon>
        <taxon>Xanthobacteraceae</taxon>
        <taxon>Ancylobacter</taxon>
    </lineage>
</organism>
<gene>
    <name evidence="1" type="ORF">NVS89_22485</name>
</gene>
<accession>A0A9X2PFK8</accession>
<sequence length="137" mass="14780">MKLSRIRKGVRNVTEGGWVDRIPIDALEGVAFRVRGARNPDAIKLRADLIAALDEEQRTALPADTVEAIATEVMARAVLLDWNLTDEADALIPFTPEAALDLLTDPEIGETMREGVAYAAAVVAAQGRDALETDAKN</sequence>
<evidence type="ECO:0000313" key="2">
    <source>
        <dbReference type="Proteomes" id="UP001151088"/>
    </source>
</evidence>
<dbReference type="AlphaFoldDB" id="A0A9X2PFK8"/>
<reference evidence="1" key="1">
    <citation type="submission" date="2022-08" db="EMBL/GenBank/DDBJ databases">
        <authorList>
            <person name="Li F."/>
        </authorList>
    </citation>
    <scope>NUCLEOTIDE SEQUENCE</scope>
    <source>
        <strain evidence="1">MQZ15Z-1</strain>
    </source>
</reference>
<comment type="caution">
    <text evidence="1">The sequence shown here is derived from an EMBL/GenBank/DDBJ whole genome shotgun (WGS) entry which is preliminary data.</text>
</comment>
<evidence type="ECO:0000313" key="1">
    <source>
        <dbReference type="EMBL" id="MCS0497862.1"/>
    </source>
</evidence>
<name>A0A9X2PFK8_9HYPH</name>
<dbReference type="EMBL" id="JANTHZ010000015">
    <property type="protein sequence ID" value="MCS0497862.1"/>
    <property type="molecule type" value="Genomic_DNA"/>
</dbReference>
<evidence type="ECO:0008006" key="3">
    <source>
        <dbReference type="Google" id="ProtNLM"/>
    </source>
</evidence>